<sequence>MTQEQRIIALAQAVGADIKALNLNQGAMTALTTAAKANLVAAINELKTAIDALSGAGGAPINDSAGNGDTTATWSADKIFDSIELAKQAVKDDLVNGSAAALDTLAELAAALNNDPNFAATLASEIANRVRYDAAQALTAPQQTQARANIAAYGAAEIGNPDADLVAAYNAAKT</sequence>
<keyword evidence="2" id="KW-1185">Reference proteome</keyword>
<proteinExistence type="predicted"/>
<dbReference type="OrthoDB" id="6057599at2"/>
<evidence type="ECO:0000313" key="2">
    <source>
        <dbReference type="Proteomes" id="UP000239709"/>
    </source>
</evidence>
<dbReference type="AlphaFoldDB" id="A0A2S0MD79"/>
<accession>A0A2S0MD79</accession>
<dbReference type="EMBL" id="CP027666">
    <property type="protein sequence ID" value="AVO33693.1"/>
    <property type="molecule type" value="Genomic_DNA"/>
</dbReference>
<evidence type="ECO:0000313" key="1">
    <source>
        <dbReference type="EMBL" id="AVO33693.1"/>
    </source>
</evidence>
<dbReference type="Proteomes" id="UP000239709">
    <property type="component" value="Chromosome"/>
</dbReference>
<name>A0A2S0MD79_9BURK</name>
<gene>
    <name evidence="1" type="ORF">C6570_05035</name>
</gene>
<dbReference type="RefSeq" id="WP_106702250.1">
    <property type="nucleotide sequence ID" value="NZ_CP027666.1"/>
</dbReference>
<reference evidence="1 2" key="1">
    <citation type="submission" date="2018-03" db="EMBL/GenBank/DDBJ databases">
        <title>Genome sequencing of Ottowia sp.</title>
        <authorList>
            <person name="Kim S.-J."/>
            <person name="Heo J."/>
            <person name="Kwon S.-W."/>
        </authorList>
    </citation>
    <scope>NUCLEOTIDE SEQUENCE [LARGE SCALE GENOMIC DNA]</scope>
    <source>
        <strain evidence="1 2">KADR8-3</strain>
    </source>
</reference>
<protein>
    <submittedName>
        <fullName evidence="1">Uncharacterized protein</fullName>
    </submittedName>
</protein>
<organism evidence="1 2">
    <name type="scientific">Ottowia oryzae</name>
    <dbReference type="NCBI Taxonomy" id="2109914"/>
    <lineage>
        <taxon>Bacteria</taxon>
        <taxon>Pseudomonadati</taxon>
        <taxon>Pseudomonadota</taxon>
        <taxon>Betaproteobacteria</taxon>
        <taxon>Burkholderiales</taxon>
        <taxon>Comamonadaceae</taxon>
        <taxon>Ottowia</taxon>
    </lineage>
</organism>
<dbReference type="KEGG" id="otk:C6570_05035"/>